<evidence type="ECO:0000313" key="2">
    <source>
        <dbReference type="EMBL" id="HCW66062.1"/>
    </source>
</evidence>
<dbReference type="Proteomes" id="UP000264179">
    <property type="component" value="Unassembled WGS sequence"/>
</dbReference>
<organism evidence="1 4">
    <name type="scientific">Thalassospira lucentensis</name>
    <dbReference type="NCBI Taxonomy" id="168935"/>
    <lineage>
        <taxon>Bacteria</taxon>
        <taxon>Pseudomonadati</taxon>
        <taxon>Pseudomonadota</taxon>
        <taxon>Alphaproteobacteria</taxon>
        <taxon>Rhodospirillales</taxon>
        <taxon>Thalassospiraceae</taxon>
        <taxon>Thalassospira</taxon>
    </lineage>
</organism>
<evidence type="ECO:0000313" key="1">
    <source>
        <dbReference type="EMBL" id="HBU99186.1"/>
    </source>
</evidence>
<name>A0A358HVI1_9PROT</name>
<accession>A0A358HVI1</accession>
<comment type="caution">
    <text evidence="1">The sequence shown here is derived from an EMBL/GenBank/DDBJ whole genome shotgun (WGS) entry which is preliminary data.</text>
</comment>
<dbReference type="AlphaFoldDB" id="A0A358HVI1"/>
<evidence type="ECO:0000313" key="4">
    <source>
        <dbReference type="Proteomes" id="UP000264753"/>
    </source>
</evidence>
<gene>
    <name evidence="1" type="ORF">DEF21_14965</name>
    <name evidence="2" type="ORF">DHR80_02405</name>
</gene>
<dbReference type="Proteomes" id="UP000264753">
    <property type="component" value="Unassembled WGS sequence"/>
</dbReference>
<dbReference type="EMBL" id="DPOP01000021">
    <property type="protein sequence ID" value="HCW66062.1"/>
    <property type="molecule type" value="Genomic_DNA"/>
</dbReference>
<evidence type="ECO:0000313" key="3">
    <source>
        <dbReference type="Proteomes" id="UP000264179"/>
    </source>
</evidence>
<reference evidence="3 4" key="1">
    <citation type="journal article" date="2018" name="Nat. Biotechnol.">
        <title>A standardized bacterial taxonomy based on genome phylogeny substantially revises the tree of life.</title>
        <authorList>
            <person name="Parks D.H."/>
            <person name="Chuvochina M."/>
            <person name="Waite D.W."/>
            <person name="Rinke C."/>
            <person name="Skarshewski A."/>
            <person name="Chaumeil P.A."/>
            <person name="Hugenholtz P."/>
        </authorList>
    </citation>
    <scope>NUCLEOTIDE SEQUENCE [LARGE SCALE GENOMIC DNA]</scope>
    <source>
        <strain evidence="1">UBA8707</strain>
        <strain evidence="2">UBA9881</strain>
    </source>
</reference>
<proteinExistence type="predicted"/>
<dbReference type="EMBL" id="DOOG01000125">
    <property type="protein sequence ID" value="HBU99186.1"/>
    <property type="molecule type" value="Genomic_DNA"/>
</dbReference>
<protein>
    <recommendedName>
        <fullName evidence="5">DUF4747 domain-containing protein</fullName>
    </recommendedName>
</protein>
<sequence length="298" mass="33876">MNAIGIRLYKLTIHAGEKRDEIDFSDGTVNVLSLVNGFLNQRKDVNNNDEKQRSWFVEQHTVDGRFIRGVIKYGNYGFESDLVDRNTKESQYRRKSTDIEQIPLYFSFWIPENGSFGIIAFQSFQGKSCINIVSSDLTNYFSNRFHESKMLVRKVMPATGDASLLEQPVKKLIWMKKNQSADTADELRNLPIDLFDIEMSFTAKRRGRFGLLKDVLEELDGTSQRSTFVYQGVEFEQGCAVVRVGNRPQRVGVFGFHSNAGVIDITHQVDLAAGHPTYDSIVPVVDQLIADIYDDLTP</sequence>
<evidence type="ECO:0008006" key="5">
    <source>
        <dbReference type="Google" id="ProtNLM"/>
    </source>
</evidence>